<comment type="caution">
    <text evidence="2">The sequence shown here is derived from an EMBL/GenBank/DDBJ whole genome shotgun (WGS) entry which is preliminary data.</text>
</comment>
<dbReference type="EMBL" id="JAUIRO010000008">
    <property type="protein sequence ID" value="KAK0703205.1"/>
    <property type="molecule type" value="Genomic_DNA"/>
</dbReference>
<keyword evidence="1" id="KW-1133">Transmembrane helix</keyword>
<keyword evidence="1" id="KW-0812">Transmembrane</keyword>
<dbReference type="Proteomes" id="UP001172101">
    <property type="component" value="Unassembled WGS sequence"/>
</dbReference>
<feature type="transmembrane region" description="Helical" evidence="1">
    <location>
        <begin position="53"/>
        <end position="73"/>
    </location>
</feature>
<reference evidence="2" key="1">
    <citation type="submission" date="2023-06" db="EMBL/GenBank/DDBJ databases">
        <title>Genome-scale phylogeny and comparative genomics of the fungal order Sordariales.</title>
        <authorList>
            <consortium name="Lawrence Berkeley National Laboratory"/>
            <person name="Hensen N."/>
            <person name="Bonometti L."/>
            <person name="Westerberg I."/>
            <person name="Brannstrom I.O."/>
            <person name="Guillou S."/>
            <person name="Cros-Aarteil S."/>
            <person name="Calhoun S."/>
            <person name="Haridas S."/>
            <person name="Kuo A."/>
            <person name="Mondo S."/>
            <person name="Pangilinan J."/>
            <person name="Riley R."/>
            <person name="LaButti K."/>
            <person name="Andreopoulos B."/>
            <person name="Lipzen A."/>
            <person name="Chen C."/>
            <person name="Yanf M."/>
            <person name="Daum C."/>
            <person name="Ng V."/>
            <person name="Clum A."/>
            <person name="Steindorff A."/>
            <person name="Ohm R."/>
            <person name="Martin F."/>
            <person name="Silar P."/>
            <person name="Natvig D."/>
            <person name="Lalanne C."/>
            <person name="Gautier V."/>
            <person name="Ament-velasquez S.L."/>
            <person name="Kruys A."/>
            <person name="Hutchinson M.I."/>
            <person name="Powell A.J."/>
            <person name="Barry K."/>
            <person name="Miller A.N."/>
            <person name="Grigoriev I.V."/>
            <person name="Debuchy R."/>
            <person name="Gladieux P."/>
            <person name="Thoren M.H."/>
            <person name="Johannesson H."/>
        </authorList>
    </citation>
    <scope>NUCLEOTIDE SEQUENCE</scope>
    <source>
        <strain evidence="2">SMH2392-1A</strain>
    </source>
</reference>
<evidence type="ECO:0000256" key="1">
    <source>
        <dbReference type="SAM" id="Phobius"/>
    </source>
</evidence>
<dbReference type="RefSeq" id="XP_060290064.1">
    <property type="nucleotide sequence ID" value="XM_060443004.1"/>
</dbReference>
<evidence type="ECO:0000313" key="3">
    <source>
        <dbReference type="Proteomes" id="UP001172101"/>
    </source>
</evidence>
<gene>
    <name evidence="2" type="ORF">B0T26DRAFT_730224</name>
</gene>
<evidence type="ECO:0000313" key="2">
    <source>
        <dbReference type="EMBL" id="KAK0703205.1"/>
    </source>
</evidence>
<keyword evidence="1" id="KW-0472">Membrane</keyword>
<proteinExistence type="predicted"/>
<accession>A0AA40DHE3</accession>
<sequence length="90" mass="9874">MAKLVTIVAATRWAVFTFSFSMTPSLTHTVITQTVGESSHQLHVLFSNRRQLTGAAWLSLAAVLSSVLHLLLFNENTPCYGTAELWSVVP</sequence>
<name>A0AA40DHE3_9PEZI</name>
<dbReference type="AlphaFoldDB" id="A0AA40DHE3"/>
<dbReference type="GeneID" id="85326274"/>
<keyword evidence="3" id="KW-1185">Reference proteome</keyword>
<protein>
    <submittedName>
        <fullName evidence="2">Uncharacterized protein</fullName>
    </submittedName>
</protein>
<organism evidence="2 3">
    <name type="scientific">Lasiosphaeria miniovina</name>
    <dbReference type="NCBI Taxonomy" id="1954250"/>
    <lineage>
        <taxon>Eukaryota</taxon>
        <taxon>Fungi</taxon>
        <taxon>Dikarya</taxon>
        <taxon>Ascomycota</taxon>
        <taxon>Pezizomycotina</taxon>
        <taxon>Sordariomycetes</taxon>
        <taxon>Sordariomycetidae</taxon>
        <taxon>Sordariales</taxon>
        <taxon>Lasiosphaeriaceae</taxon>
        <taxon>Lasiosphaeria</taxon>
    </lineage>
</organism>